<evidence type="ECO:0008006" key="4">
    <source>
        <dbReference type="Google" id="ProtNLM"/>
    </source>
</evidence>
<protein>
    <recommendedName>
        <fullName evidence="4">Lipoprotein</fullName>
    </recommendedName>
</protein>
<sequence length="99" mass="10707">MKTLLPLAALLALAACAAPGVPHERHRAQHGHEHGHACARLDDATLVGKTEAEAGALLADCPWRVSQRDGQSLPGTMDYRPERRNLGVENGKVVWVRRG</sequence>
<name>A0A165EMP2_9NEIS</name>
<dbReference type="STRING" id="1452487.AVW16_02815"/>
<keyword evidence="3" id="KW-1185">Reference proteome</keyword>
<evidence type="ECO:0000256" key="1">
    <source>
        <dbReference type="SAM" id="SignalP"/>
    </source>
</evidence>
<reference evidence="3" key="1">
    <citation type="submission" date="2016-01" db="EMBL/GenBank/DDBJ databases">
        <title>Draft genome of Chromobacterium sp. F49.</title>
        <authorList>
            <person name="Hong K.W."/>
        </authorList>
    </citation>
    <scope>NUCLEOTIDE SEQUENCE [LARGE SCALE GENOMIC DNA]</scope>
    <source>
        <strain evidence="3">CN10</strain>
    </source>
</reference>
<dbReference type="RefSeq" id="WP_066614480.1">
    <property type="nucleotide sequence ID" value="NZ_LQQU01000058.1"/>
</dbReference>
<organism evidence="2 3">
    <name type="scientific">Crenobacter luteus</name>
    <dbReference type="NCBI Taxonomy" id="1452487"/>
    <lineage>
        <taxon>Bacteria</taxon>
        <taxon>Pseudomonadati</taxon>
        <taxon>Pseudomonadota</taxon>
        <taxon>Betaproteobacteria</taxon>
        <taxon>Neisseriales</taxon>
        <taxon>Neisseriaceae</taxon>
        <taxon>Crenobacter</taxon>
    </lineage>
</organism>
<gene>
    <name evidence="2" type="ORF">AVW16_02815</name>
</gene>
<dbReference type="AlphaFoldDB" id="A0A165EMP2"/>
<dbReference type="Proteomes" id="UP000076625">
    <property type="component" value="Unassembled WGS sequence"/>
</dbReference>
<evidence type="ECO:0000313" key="3">
    <source>
        <dbReference type="Proteomes" id="UP000076625"/>
    </source>
</evidence>
<dbReference type="PROSITE" id="PS51257">
    <property type="entry name" value="PROKAR_LIPOPROTEIN"/>
    <property type="match status" value="1"/>
</dbReference>
<evidence type="ECO:0000313" key="2">
    <source>
        <dbReference type="EMBL" id="KZE25973.1"/>
    </source>
</evidence>
<dbReference type="OrthoDB" id="8967138at2"/>
<feature type="signal peptide" evidence="1">
    <location>
        <begin position="1"/>
        <end position="17"/>
    </location>
</feature>
<feature type="chain" id="PRO_5007857300" description="Lipoprotein" evidence="1">
    <location>
        <begin position="18"/>
        <end position="99"/>
    </location>
</feature>
<keyword evidence="1" id="KW-0732">Signal</keyword>
<dbReference type="EMBL" id="LQQU01000058">
    <property type="protein sequence ID" value="KZE25973.1"/>
    <property type="molecule type" value="Genomic_DNA"/>
</dbReference>
<comment type="caution">
    <text evidence="2">The sequence shown here is derived from an EMBL/GenBank/DDBJ whole genome shotgun (WGS) entry which is preliminary data.</text>
</comment>
<accession>A0A165EMP2</accession>
<proteinExistence type="predicted"/>